<evidence type="ECO:0000313" key="1">
    <source>
        <dbReference type="EMBL" id="EGG05833.1"/>
    </source>
</evidence>
<accession>F4RNY9</accession>
<organism evidence="2">
    <name type="scientific">Melampsora larici-populina (strain 98AG31 / pathotype 3-4-7)</name>
    <name type="common">Poplar leaf rust fungus</name>
    <dbReference type="NCBI Taxonomy" id="747676"/>
    <lineage>
        <taxon>Eukaryota</taxon>
        <taxon>Fungi</taxon>
        <taxon>Dikarya</taxon>
        <taxon>Basidiomycota</taxon>
        <taxon>Pucciniomycotina</taxon>
        <taxon>Pucciniomycetes</taxon>
        <taxon>Pucciniales</taxon>
        <taxon>Melampsoraceae</taxon>
        <taxon>Melampsora</taxon>
    </lineage>
</organism>
<proteinExistence type="predicted"/>
<dbReference type="KEGG" id="mlr:MELLADRAFT_107327"/>
<dbReference type="HOGENOM" id="CLU_1678298_0_0_1"/>
<dbReference type="VEuPathDB" id="FungiDB:MELLADRAFT_107327"/>
<dbReference type="EMBL" id="GL883111">
    <property type="protein sequence ID" value="EGG05833.1"/>
    <property type="molecule type" value="Genomic_DNA"/>
</dbReference>
<sequence>MNSPVTFMLQSIKQGTLTGQFGTVGGYFANFLRWYCVPEGKNSATEERHIGKVIMQALIFSSTTSSTPCLQPKEIPGLASFKGRVATVRTFYQNWCCQGTASHEGWALTRAVIIEYVTHASTCTDVDLLACLSTSVMVNYLLSQHISLEGEGYKGGP</sequence>
<reference evidence="2" key="1">
    <citation type="journal article" date="2011" name="Proc. Natl. Acad. Sci. U.S.A.">
        <title>Obligate biotrophy features unraveled by the genomic analysis of rust fungi.</title>
        <authorList>
            <person name="Duplessis S."/>
            <person name="Cuomo C.A."/>
            <person name="Lin Y.-C."/>
            <person name="Aerts A."/>
            <person name="Tisserant E."/>
            <person name="Veneault-Fourrey C."/>
            <person name="Joly D.L."/>
            <person name="Hacquard S."/>
            <person name="Amselem J."/>
            <person name="Cantarel B.L."/>
            <person name="Chiu R."/>
            <person name="Coutinho P.M."/>
            <person name="Feau N."/>
            <person name="Field M."/>
            <person name="Frey P."/>
            <person name="Gelhaye E."/>
            <person name="Goldberg J."/>
            <person name="Grabherr M.G."/>
            <person name="Kodira C.D."/>
            <person name="Kohler A."/>
            <person name="Kuees U."/>
            <person name="Lindquist E.A."/>
            <person name="Lucas S.M."/>
            <person name="Mago R."/>
            <person name="Mauceli E."/>
            <person name="Morin E."/>
            <person name="Murat C."/>
            <person name="Pangilinan J.L."/>
            <person name="Park R."/>
            <person name="Pearson M."/>
            <person name="Quesneville H."/>
            <person name="Rouhier N."/>
            <person name="Sakthikumar S."/>
            <person name="Salamov A.A."/>
            <person name="Schmutz J."/>
            <person name="Selles B."/>
            <person name="Shapiro H."/>
            <person name="Tanguay P."/>
            <person name="Tuskan G.A."/>
            <person name="Henrissat B."/>
            <person name="Van de Peer Y."/>
            <person name="Rouze P."/>
            <person name="Ellis J.G."/>
            <person name="Dodds P.N."/>
            <person name="Schein J.E."/>
            <person name="Zhong S."/>
            <person name="Hamelin R.C."/>
            <person name="Grigoriev I.V."/>
            <person name="Szabo L.J."/>
            <person name="Martin F."/>
        </authorList>
    </citation>
    <scope>NUCLEOTIDE SEQUENCE [LARGE SCALE GENOMIC DNA]</scope>
    <source>
        <strain evidence="2">98AG31 / pathotype 3-4-7</strain>
    </source>
</reference>
<protein>
    <submittedName>
        <fullName evidence="1">Uncharacterized protein</fullName>
    </submittedName>
</protein>
<dbReference type="GeneID" id="18923139"/>
<name>F4RNY9_MELLP</name>
<dbReference type="RefSeq" id="XP_007410889.1">
    <property type="nucleotide sequence ID" value="XM_007410827.1"/>
</dbReference>
<dbReference type="InParanoid" id="F4RNY9"/>
<evidence type="ECO:0000313" key="2">
    <source>
        <dbReference type="Proteomes" id="UP000001072"/>
    </source>
</evidence>
<dbReference type="AlphaFoldDB" id="F4RNY9"/>
<gene>
    <name evidence="1" type="ORF">MELLADRAFT_107327</name>
</gene>
<dbReference type="Proteomes" id="UP000001072">
    <property type="component" value="Unassembled WGS sequence"/>
</dbReference>
<keyword evidence="2" id="KW-1185">Reference proteome</keyword>